<dbReference type="EMBL" id="CAEZXP010000005">
    <property type="protein sequence ID" value="CAB4703357.1"/>
    <property type="molecule type" value="Genomic_DNA"/>
</dbReference>
<organism evidence="2">
    <name type="scientific">freshwater metagenome</name>
    <dbReference type="NCBI Taxonomy" id="449393"/>
    <lineage>
        <taxon>unclassified sequences</taxon>
        <taxon>metagenomes</taxon>
        <taxon>ecological metagenomes</taxon>
    </lineage>
</organism>
<dbReference type="GO" id="GO:0017148">
    <property type="term" value="P:negative regulation of translation"/>
    <property type="evidence" value="ECO:0007669"/>
    <property type="project" value="TreeGrafter"/>
</dbReference>
<sequence length="121" mass="13560">MSLTSYEQARAIAAFAQDKLATDVVLLEMGPVCSYTDYFVICTGQNARQTKSIWDEVQTRMKKEHGLLPRSTAIDADASWIVGDFLDVVLHVFTPEARDFYRLEDLWGDVPQETIEAVAAS</sequence>
<dbReference type="GO" id="GO:0043023">
    <property type="term" value="F:ribosomal large subunit binding"/>
    <property type="evidence" value="ECO:0007669"/>
    <property type="project" value="TreeGrafter"/>
</dbReference>
<accession>A0A6J6PX71</accession>
<name>A0A6J6PX71_9ZZZZ</name>
<protein>
    <submittedName>
        <fullName evidence="2">Unannotated protein</fullName>
    </submittedName>
</protein>
<dbReference type="Gene3D" id="3.30.460.10">
    <property type="entry name" value="Beta Polymerase, domain 2"/>
    <property type="match status" value="1"/>
</dbReference>
<dbReference type="SUPFAM" id="SSF81301">
    <property type="entry name" value="Nucleotidyltransferase"/>
    <property type="match status" value="1"/>
</dbReference>
<dbReference type="NCBIfam" id="TIGR00090">
    <property type="entry name" value="rsfS_iojap_ybeB"/>
    <property type="match status" value="1"/>
</dbReference>
<evidence type="ECO:0000256" key="1">
    <source>
        <dbReference type="ARBA" id="ARBA00010574"/>
    </source>
</evidence>
<evidence type="ECO:0000313" key="2">
    <source>
        <dbReference type="EMBL" id="CAB4703357.1"/>
    </source>
</evidence>
<dbReference type="GO" id="GO:0090071">
    <property type="term" value="P:negative regulation of ribosome biogenesis"/>
    <property type="evidence" value="ECO:0007669"/>
    <property type="project" value="TreeGrafter"/>
</dbReference>
<dbReference type="Pfam" id="PF02410">
    <property type="entry name" value="RsfS"/>
    <property type="match status" value="1"/>
</dbReference>
<gene>
    <name evidence="2" type="ORF">UFOPK2399_01501</name>
</gene>
<proteinExistence type="inferred from homology"/>
<comment type="similarity">
    <text evidence="1">Belongs to the Iojap/RsfS family.</text>
</comment>
<dbReference type="PANTHER" id="PTHR21043">
    <property type="entry name" value="IOJAP SUPERFAMILY ORTHOLOG"/>
    <property type="match status" value="1"/>
</dbReference>
<dbReference type="AlphaFoldDB" id="A0A6J6PX71"/>
<dbReference type="HAMAP" id="MF_01477">
    <property type="entry name" value="Iojap_RsfS"/>
    <property type="match status" value="1"/>
</dbReference>
<dbReference type="InterPro" id="IPR043519">
    <property type="entry name" value="NT_sf"/>
</dbReference>
<reference evidence="2" key="1">
    <citation type="submission" date="2020-05" db="EMBL/GenBank/DDBJ databases">
        <authorList>
            <person name="Chiriac C."/>
            <person name="Salcher M."/>
            <person name="Ghai R."/>
            <person name="Kavagutti S V."/>
        </authorList>
    </citation>
    <scope>NUCLEOTIDE SEQUENCE</scope>
</reference>
<dbReference type="PANTHER" id="PTHR21043:SF0">
    <property type="entry name" value="MITOCHONDRIAL ASSEMBLY OF RIBOSOMAL LARGE SUBUNIT PROTEIN 1"/>
    <property type="match status" value="1"/>
</dbReference>
<dbReference type="InterPro" id="IPR004394">
    <property type="entry name" value="Iojap/RsfS/C7orf30"/>
</dbReference>